<dbReference type="InterPro" id="IPR005829">
    <property type="entry name" value="Sugar_transporter_CS"/>
</dbReference>
<dbReference type="InterPro" id="IPR036259">
    <property type="entry name" value="MFS_trans_sf"/>
</dbReference>
<protein>
    <submittedName>
        <fullName evidence="11">Sugar transporter</fullName>
    </submittedName>
</protein>
<dbReference type="AlphaFoldDB" id="A0A319D7N5"/>
<evidence type="ECO:0000256" key="7">
    <source>
        <dbReference type="RuleBase" id="RU003346"/>
    </source>
</evidence>
<dbReference type="GO" id="GO:0016020">
    <property type="term" value="C:membrane"/>
    <property type="evidence" value="ECO:0007669"/>
    <property type="project" value="UniProtKB-SubCell"/>
</dbReference>
<keyword evidence="5 9" id="KW-1133">Transmembrane helix</keyword>
<dbReference type="Pfam" id="PF00083">
    <property type="entry name" value="Sugar_tr"/>
    <property type="match status" value="1"/>
</dbReference>
<proteinExistence type="inferred from homology"/>
<evidence type="ECO:0000256" key="9">
    <source>
        <dbReference type="SAM" id="Phobius"/>
    </source>
</evidence>
<evidence type="ECO:0000259" key="10">
    <source>
        <dbReference type="PROSITE" id="PS50850"/>
    </source>
</evidence>
<feature type="domain" description="Major facilitator superfamily (MFS) profile" evidence="10">
    <location>
        <begin position="28"/>
        <end position="488"/>
    </location>
</feature>
<gene>
    <name evidence="11" type="ORF">BO71DRAFT_381937</name>
</gene>
<feature type="compositionally biased region" description="Basic and acidic residues" evidence="8">
    <location>
        <begin position="524"/>
        <end position="542"/>
    </location>
</feature>
<feature type="region of interest" description="Disordered" evidence="8">
    <location>
        <begin position="514"/>
        <end position="542"/>
    </location>
</feature>
<name>A0A319D7N5_9EURO</name>
<evidence type="ECO:0000256" key="4">
    <source>
        <dbReference type="ARBA" id="ARBA00022692"/>
    </source>
</evidence>
<dbReference type="STRING" id="1448320.A0A319D7N5"/>
<evidence type="ECO:0000313" key="11">
    <source>
        <dbReference type="EMBL" id="PYH93224.1"/>
    </source>
</evidence>
<dbReference type="InterPro" id="IPR005828">
    <property type="entry name" value="MFS_sugar_transport-like"/>
</dbReference>
<keyword evidence="3 7" id="KW-0813">Transport</keyword>
<dbReference type="PROSITE" id="PS00217">
    <property type="entry name" value="SUGAR_TRANSPORT_2"/>
    <property type="match status" value="1"/>
</dbReference>
<keyword evidence="12" id="KW-1185">Reference proteome</keyword>
<evidence type="ECO:0000256" key="6">
    <source>
        <dbReference type="ARBA" id="ARBA00023136"/>
    </source>
</evidence>
<evidence type="ECO:0000256" key="8">
    <source>
        <dbReference type="SAM" id="MobiDB-lite"/>
    </source>
</evidence>
<feature type="transmembrane region" description="Helical" evidence="9">
    <location>
        <begin position="359"/>
        <end position="380"/>
    </location>
</feature>
<dbReference type="OrthoDB" id="5296287at2759"/>
<dbReference type="InterPro" id="IPR003663">
    <property type="entry name" value="Sugar/inositol_transpt"/>
</dbReference>
<comment type="similarity">
    <text evidence="2 7">Belongs to the major facilitator superfamily. Sugar transporter (TC 2.A.1.1) family.</text>
</comment>
<dbReference type="PRINTS" id="PR00171">
    <property type="entry name" value="SUGRTRNSPORT"/>
</dbReference>
<dbReference type="InterPro" id="IPR020846">
    <property type="entry name" value="MFS_dom"/>
</dbReference>
<dbReference type="VEuPathDB" id="FungiDB:BO71DRAFT_381937"/>
<evidence type="ECO:0000256" key="5">
    <source>
        <dbReference type="ARBA" id="ARBA00022989"/>
    </source>
</evidence>
<keyword evidence="6 9" id="KW-0472">Membrane</keyword>
<feature type="transmembrane region" description="Helical" evidence="9">
    <location>
        <begin position="291"/>
        <end position="313"/>
    </location>
</feature>
<keyword evidence="4 9" id="KW-0812">Transmembrane</keyword>
<feature type="transmembrane region" description="Helical" evidence="9">
    <location>
        <begin position="395"/>
        <end position="418"/>
    </location>
</feature>
<feature type="transmembrane region" description="Helical" evidence="9">
    <location>
        <begin position="103"/>
        <end position="123"/>
    </location>
</feature>
<comment type="subcellular location">
    <subcellularLocation>
        <location evidence="1">Membrane</location>
        <topology evidence="1">Multi-pass membrane protein</topology>
    </subcellularLocation>
</comment>
<sequence>MGATGGGFSKDALSKVPRAARGPYIWLAAIWASYCGGLHGFNTANISGAMQMKQWDMDFGWSKLSSTTVSNYEGWVVSSMLLGQTAGVLLAGPLGERRGRKPVILAAAICYTIGAILMAANLGSFAELLVGRVLSGLGSGLAMSAGPIYISEIAPLELRGMMTTFYNVNIVGGVAGSYWINYASLEVIPNTSSWQWRTTLVLQSIPAILLLLGFSFFPESPRNLMMRGHTDAAHHSLSRLRGGLDESNEYFQREYTELHGSQIDTTKSKSGWQAFLALLHQCIHHAPTRKVLIFVTLIQTFFIMSGGNSITYYAPDILNSIGLTHTKVLLFTAIYGLIKLISVFLYAFVLTDRYGRRPLLIIGSTINVVCLLYITIYLAVSPPSTSTSTTPPSLASWVCIVAICIFAVGYGFGWAPAFSLTASEICPTPIRGTVVTVAFTYQNLLNFGITRAFPNMTDSMHAWGPFALFTAMTAVATGWVVVAFPECKGRSMERMEEVFERPWWRVGFVKVPAANDNTDDDRMDEGVVEKGTSTHEERVSPS</sequence>
<feature type="transmembrane region" description="Helical" evidence="9">
    <location>
        <begin position="162"/>
        <end position="180"/>
    </location>
</feature>
<feature type="transmembrane region" description="Helical" evidence="9">
    <location>
        <begin position="129"/>
        <end position="150"/>
    </location>
</feature>
<evidence type="ECO:0000256" key="2">
    <source>
        <dbReference type="ARBA" id="ARBA00010992"/>
    </source>
</evidence>
<dbReference type="GO" id="GO:0005351">
    <property type="term" value="F:carbohydrate:proton symporter activity"/>
    <property type="evidence" value="ECO:0007669"/>
    <property type="project" value="TreeGrafter"/>
</dbReference>
<dbReference type="PANTHER" id="PTHR48022:SF23">
    <property type="entry name" value="MAJOR FACILITATOR SUPERFAMILY (MFS) PROFILE DOMAIN-CONTAINING PROTEIN"/>
    <property type="match status" value="1"/>
</dbReference>
<dbReference type="NCBIfam" id="TIGR00879">
    <property type="entry name" value="SP"/>
    <property type="match status" value="1"/>
</dbReference>
<feature type="transmembrane region" description="Helical" evidence="9">
    <location>
        <begin position="462"/>
        <end position="484"/>
    </location>
</feature>
<evidence type="ECO:0000256" key="1">
    <source>
        <dbReference type="ARBA" id="ARBA00004141"/>
    </source>
</evidence>
<feature type="transmembrane region" description="Helical" evidence="9">
    <location>
        <begin position="430"/>
        <end position="450"/>
    </location>
</feature>
<dbReference type="Proteomes" id="UP000247810">
    <property type="component" value="Unassembled WGS sequence"/>
</dbReference>
<evidence type="ECO:0000313" key="12">
    <source>
        <dbReference type="Proteomes" id="UP000247810"/>
    </source>
</evidence>
<accession>A0A319D7N5</accession>
<dbReference type="SUPFAM" id="SSF103473">
    <property type="entry name" value="MFS general substrate transporter"/>
    <property type="match status" value="1"/>
</dbReference>
<keyword evidence="11" id="KW-0762">Sugar transport</keyword>
<evidence type="ECO:0000256" key="3">
    <source>
        <dbReference type="ARBA" id="ARBA00022448"/>
    </source>
</evidence>
<reference evidence="11 12" key="1">
    <citation type="submission" date="2018-02" db="EMBL/GenBank/DDBJ databases">
        <title>The genomes of Aspergillus section Nigri reveals drivers in fungal speciation.</title>
        <authorList>
            <consortium name="DOE Joint Genome Institute"/>
            <person name="Vesth T.C."/>
            <person name="Nybo J."/>
            <person name="Theobald S."/>
            <person name="Brandl J."/>
            <person name="Frisvad J.C."/>
            <person name="Nielsen K.F."/>
            <person name="Lyhne E.K."/>
            <person name="Kogle M.E."/>
            <person name="Kuo A."/>
            <person name="Riley R."/>
            <person name="Clum A."/>
            <person name="Nolan M."/>
            <person name="Lipzen A."/>
            <person name="Salamov A."/>
            <person name="Henrissat B."/>
            <person name="Wiebenga A."/>
            <person name="De vries R.P."/>
            <person name="Grigoriev I.V."/>
            <person name="Mortensen U.H."/>
            <person name="Andersen M.R."/>
            <person name="Baker S.E."/>
        </authorList>
    </citation>
    <scope>NUCLEOTIDE SEQUENCE [LARGE SCALE GENOMIC DNA]</scope>
    <source>
        <strain evidence="11 12">CBS 707.79</strain>
    </source>
</reference>
<organism evidence="11 12">
    <name type="scientific">Aspergillus ellipticus CBS 707.79</name>
    <dbReference type="NCBI Taxonomy" id="1448320"/>
    <lineage>
        <taxon>Eukaryota</taxon>
        <taxon>Fungi</taxon>
        <taxon>Dikarya</taxon>
        <taxon>Ascomycota</taxon>
        <taxon>Pezizomycotina</taxon>
        <taxon>Eurotiomycetes</taxon>
        <taxon>Eurotiomycetidae</taxon>
        <taxon>Eurotiales</taxon>
        <taxon>Aspergillaceae</taxon>
        <taxon>Aspergillus</taxon>
        <taxon>Aspergillus subgen. Circumdati</taxon>
    </lineage>
</organism>
<dbReference type="InterPro" id="IPR050360">
    <property type="entry name" value="MFS_Sugar_Transporters"/>
</dbReference>
<feature type="transmembrane region" description="Helical" evidence="9">
    <location>
        <begin position="328"/>
        <end position="347"/>
    </location>
</feature>
<dbReference type="PANTHER" id="PTHR48022">
    <property type="entry name" value="PLASTIDIC GLUCOSE TRANSPORTER 4"/>
    <property type="match status" value="1"/>
</dbReference>
<dbReference type="PROSITE" id="PS50850">
    <property type="entry name" value="MFS"/>
    <property type="match status" value="1"/>
</dbReference>
<dbReference type="EMBL" id="KZ825897">
    <property type="protein sequence ID" value="PYH93224.1"/>
    <property type="molecule type" value="Genomic_DNA"/>
</dbReference>
<feature type="transmembrane region" description="Helical" evidence="9">
    <location>
        <begin position="24"/>
        <end position="52"/>
    </location>
</feature>
<feature type="transmembrane region" description="Helical" evidence="9">
    <location>
        <begin position="200"/>
        <end position="217"/>
    </location>
</feature>
<dbReference type="Gene3D" id="1.20.1250.20">
    <property type="entry name" value="MFS general substrate transporter like domains"/>
    <property type="match status" value="1"/>
</dbReference>